<dbReference type="Ensembl" id="ENSCSRT00000011967.1">
    <property type="protein sequence ID" value="ENSCSRP00000011529.1"/>
    <property type="gene ID" value="ENSCSRG00000008602.1"/>
</dbReference>
<keyword evidence="2" id="KW-1185">Reference proteome</keyword>
<proteinExistence type="predicted"/>
<evidence type="ECO:0000313" key="2">
    <source>
        <dbReference type="Proteomes" id="UP000694403"/>
    </source>
</evidence>
<dbReference type="AlphaFoldDB" id="A0A8C3SAS6"/>
<evidence type="ECO:0000313" key="1">
    <source>
        <dbReference type="Ensembl" id="ENSCSRP00000011529.1"/>
    </source>
</evidence>
<organism evidence="1 2">
    <name type="scientific">Chelydra serpentina</name>
    <name type="common">Snapping turtle</name>
    <name type="synonym">Testudo serpentina</name>
    <dbReference type="NCBI Taxonomy" id="8475"/>
    <lineage>
        <taxon>Eukaryota</taxon>
        <taxon>Metazoa</taxon>
        <taxon>Chordata</taxon>
        <taxon>Craniata</taxon>
        <taxon>Vertebrata</taxon>
        <taxon>Euteleostomi</taxon>
        <taxon>Archelosauria</taxon>
        <taxon>Testudinata</taxon>
        <taxon>Testudines</taxon>
        <taxon>Cryptodira</taxon>
        <taxon>Durocryptodira</taxon>
        <taxon>Americhelydia</taxon>
        <taxon>Chelydroidea</taxon>
        <taxon>Chelydridae</taxon>
        <taxon>Chelydra</taxon>
    </lineage>
</organism>
<sequence>LSLKSHQFLYITCAEYTHFYGGKKSGKQFKVTGRASHLLPDLTCSFPHPPSKRPSF</sequence>
<reference evidence="1" key="1">
    <citation type="submission" date="2025-08" db="UniProtKB">
        <authorList>
            <consortium name="Ensembl"/>
        </authorList>
    </citation>
    <scope>IDENTIFICATION</scope>
</reference>
<reference evidence="1" key="2">
    <citation type="submission" date="2025-09" db="UniProtKB">
        <authorList>
            <consortium name="Ensembl"/>
        </authorList>
    </citation>
    <scope>IDENTIFICATION</scope>
</reference>
<accession>A0A8C3SAS6</accession>
<name>A0A8C3SAS6_CHESE</name>
<dbReference type="Proteomes" id="UP000694403">
    <property type="component" value="Unplaced"/>
</dbReference>
<protein>
    <submittedName>
        <fullName evidence="1">Uncharacterized protein</fullName>
    </submittedName>
</protein>